<gene>
    <name evidence="1" type="ORF">AAA081_02855</name>
</gene>
<dbReference type="EMBL" id="JBBNPS010000005">
    <property type="protein sequence ID" value="MEQ3353242.1"/>
    <property type="molecule type" value="Genomic_DNA"/>
</dbReference>
<protein>
    <recommendedName>
        <fullName evidence="3">DNA-directed DNA polymerase</fullName>
    </recommendedName>
</protein>
<dbReference type="RefSeq" id="WP_349053619.1">
    <property type="nucleotide sequence ID" value="NZ_JBBNPS010000005.1"/>
</dbReference>
<name>A0ABV1J7P4_9FIRM</name>
<organism evidence="1 2">
    <name type="scientific">Aedoeadaptatus acetigenes</name>
    <dbReference type="NCBI Taxonomy" id="2981723"/>
    <lineage>
        <taxon>Bacteria</taxon>
        <taxon>Bacillati</taxon>
        <taxon>Bacillota</taxon>
        <taxon>Tissierellia</taxon>
        <taxon>Tissierellales</taxon>
        <taxon>Peptoniphilaceae</taxon>
        <taxon>Aedoeadaptatus</taxon>
    </lineage>
</organism>
<dbReference type="PANTHER" id="PTHR11669:SF8">
    <property type="entry name" value="DNA POLYMERASE III SUBUNIT DELTA"/>
    <property type="match status" value="1"/>
</dbReference>
<dbReference type="InterPro" id="IPR027417">
    <property type="entry name" value="P-loop_NTPase"/>
</dbReference>
<evidence type="ECO:0008006" key="3">
    <source>
        <dbReference type="Google" id="ProtNLM"/>
    </source>
</evidence>
<dbReference type="Gene3D" id="3.40.50.300">
    <property type="entry name" value="P-loop containing nucleotide triphosphate hydrolases"/>
    <property type="match status" value="1"/>
</dbReference>
<dbReference type="SUPFAM" id="SSF52540">
    <property type="entry name" value="P-loop containing nucleoside triphosphate hydrolases"/>
    <property type="match status" value="1"/>
</dbReference>
<keyword evidence="2" id="KW-1185">Reference proteome</keyword>
<sequence>MTADLLHSDLHAYILKGRGEAALEAARHLAMGYLCASDEAPCGSCPSCKLFLSGEGRGENHPDYVEIAPSKKTSKASIKKERIEEVLKAAAMTDYAGEGKVFVFSDFDTTTVEGQNALLKVLEEPPEKTRFLLLSESPEKILPTVRSRAGFLDLKSEEALYDPERRHKSYRLVEKVLSRPEEVFLARSFFEEEKDHLPEIFDHFLAYFRDMAVYYETGDENKVVNKDYRVPIACQSQIVGMRVYDIIDALYRARRYVEMNVNKSFAFEWLLLTMGGQWI</sequence>
<comment type="caution">
    <text evidence="1">The sequence shown here is derived from an EMBL/GenBank/DDBJ whole genome shotgun (WGS) entry which is preliminary data.</text>
</comment>
<dbReference type="Proteomes" id="UP001481872">
    <property type="component" value="Unassembled WGS sequence"/>
</dbReference>
<dbReference type="InterPro" id="IPR050238">
    <property type="entry name" value="DNA_Rep/Repair_Clamp_Loader"/>
</dbReference>
<accession>A0ABV1J7P4</accession>
<dbReference type="PANTHER" id="PTHR11669">
    <property type="entry name" value="REPLICATION FACTOR C / DNA POLYMERASE III GAMMA-TAU SUBUNIT"/>
    <property type="match status" value="1"/>
</dbReference>
<dbReference type="Pfam" id="PF13177">
    <property type="entry name" value="DNA_pol3_delta2"/>
    <property type="match status" value="1"/>
</dbReference>
<evidence type="ECO:0000313" key="1">
    <source>
        <dbReference type="EMBL" id="MEQ3353242.1"/>
    </source>
</evidence>
<reference evidence="1 2" key="1">
    <citation type="submission" date="2024-04" db="EMBL/GenBank/DDBJ databases">
        <title>Human intestinal bacterial collection.</title>
        <authorList>
            <person name="Pauvert C."/>
            <person name="Hitch T.C.A."/>
            <person name="Clavel T."/>
        </authorList>
    </citation>
    <scope>NUCLEOTIDE SEQUENCE [LARGE SCALE GENOMIC DNA]</scope>
    <source>
        <strain evidence="1 2">CLA-SR-H026</strain>
    </source>
</reference>
<proteinExistence type="predicted"/>
<evidence type="ECO:0000313" key="2">
    <source>
        <dbReference type="Proteomes" id="UP001481872"/>
    </source>
</evidence>